<evidence type="ECO:0000259" key="3">
    <source>
        <dbReference type="Pfam" id="PF25583"/>
    </source>
</evidence>
<evidence type="ECO:0000313" key="5">
    <source>
        <dbReference type="Proteomes" id="UP000216498"/>
    </source>
</evidence>
<dbReference type="SUPFAM" id="SSF46785">
    <property type="entry name" value="Winged helix' DNA-binding domain"/>
    <property type="match status" value="1"/>
</dbReference>
<accession>A0A265NB49</accession>
<feature type="domain" description="WYL" evidence="2">
    <location>
        <begin position="131"/>
        <end position="199"/>
    </location>
</feature>
<sequence>MRLDRLLGITIELLTKKRVTATELASRFEVSVRTIYRDIELINQAGIPVTSFSGTDGGYEIMDGFFLTKQHFSIDDFSVIYNLLKSADGAIGGQQFISLINKISSLQPSLSNAERQDKIIFDLSASEEEKEIIRIIMEAIDQSKRIALTYTNATGQISERKIEPLNLLWERGIWYLDGYCLSRKDKRYFRVSRMSNLKVLEEQFYLRADYKRPVVREQGTNVHLRFDLSAQERVLEQFPVEFTHHGDFIDVKTIFYSRDYAISVILSYGKNIKIISPDDLKDDLIQTINDIQKVYFG</sequence>
<reference evidence="4 5" key="1">
    <citation type="submission" date="2017-08" db="EMBL/GenBank/DDBJ databases">
        <title>Virgibacillus indicus sp. nov. and Virgibacillus profoundi sp. nov, two moderately halophilic bacteria isolated from marine sediment by using the Microfluidic Streak Plate.</title>
        <authorList>
            <person name="Xu B."/>
            <person name="Hu B."/>
            <person name="Wang J."/>
            <person name="Zhu Y."/>
            <person name="Huang L."/>
            <person name="Du W."/>
            <person name="Huang Y."/>
        </authorList>
    </citation>
    <scope>NUCLEOTIDE SEQUENCE [LARGE SCALE GENOMIC DNA]</scope>
    <source>
        <strain evidence="4 5">IO3-P2-C2</strain>
    </source>
</reference>
<dbReference type="OrthoDB" id="9815009at2"/>
<dbReference type="RefSeq" id="WP_094885415.1">
    <property type="nucleotide sequence ID" value="NZ_NPMS01000003.1"/>
</dbReference>
<gene>
    <name evidence="4" type="ORF">CIL03_08555</name>
</gene>
<dbReference type="AlphaFoldDB" id="A0A265NB49"/>
<evidence type="ECO:0000259" key="1">
    <source>
        <dbReference type="Pfam" id="PF08279"/>
    </source>
</evidence>
<evidence type="ECO:0000313" key="4">
    <source>
        <dbReference type="EMBL" id="OZU89057.1"/>
    </source>
</evidence>
<dbReference type="Pfam" id="PF25583">
    <property type="entry name" value="WCX"/>
    <property type="match status" value="1"/>
</dbReference>
<dbReference type="Gene3D" id="1.10.10.10">
    <property type="entry name" value="Winged helix-like DNA-binding domain superfamily/Winged helix DNA-binding domain"/>
    <property type="match status" value="1"/>
</dbReference>
<feature type="domain" description="WCX" evidence="3">
    <location>
        <begin position="221"/>
        <end position="289"/>
    </location>
</feature>
<dbReference type="PANTHER" id="PTHR34580:SF1">
    <property type="entry name" value="PROTEIN PAFC"/>
    <property type="match status" value="1"/>
</dbReference>
<dbReference type="PANTHER" id="PTHR34580">
    <property type="match status" value="1"/>
</dbReference>
<dbReference type="InterPro" id="IPR036388">
    <property type="entry name" value="WH-like_DNA-bd_sf"/>
</dbReference>
<dbReference type="InterPro" id="IPR026881">
    <property type="entry name" value="WYL_dom"/>
</dbReference>
<organism evidence="4 5">
    <name type="scientific">Virgibacillus indicus</name>
    <dbReference type="NCBI Taxonomy" id="2024554"/>
    <lineage>
        <taxon>Bacteria</taxon>
        <taxon>Bacillati</taxon>
        <taxon>Bacillota</taxon>
        <taxon>Bacilli</taxon>
        <taxon>Bacillales</taxon>
        <taxon>Bacillaceae</taxon>
        <taxon>Virgibacillus</taxon>
    </lineage>
</organism>
<dbReference type="PROSITE" id="PS52050">
    <property type="entry name" value="WYL"/>
    <property type="match status" value="1"/>
</dbReference>
<dbReference type="InterPro" id="IPR057727">
    <property type="entry name" value="WCX_dom"/>
</dbReference>
<comment type="caution">
    <text evidence="4">The sequence shown here is derived from an EMBL/GenBank/DDBJ whole genome shotgun (WGS) entry which is preliminary data.</text>
</comment>
<dbReference type="PIRSF" id="PIRSF016838">
    <property type="entry name" value="PafC"/>
    <property type="match status" value="1"/>
</dbReference>
<protein>
    <submittedName>
        <fullName evidence="4">Transcriptional regulator</fullName>
    </submittedName>
</protein>
<dbReference type="Pfam" id="PF08279">
    <property type="entry name" value="HTH_11"/>
    <property type="match status" value="1"/>
</dbReference>
<keyword evidence="5" id="KW-1185">Reference proteome</keyword>
<name>A0A265NB49_9BACI</name>
<dbReference type="InterPro" id="IPR051534">
    <property type="entry name" value="CBASS_pafABC_assoc_protein"/>
</dbReference>
<dbReference type="InterPro" id="IPR036390">
    <property type="entry name" value="WH_DNA-bd_sf"/>
</dbReference>
<proteinExistence type="predicted"/>
<dbReference type="Proteomes" id="UP000216498">
    <property type="component" value="Unassembled WGS sequence"/>
</dbReference>
<dbReference type="Pfam" id="PF13280">
    <property type="entry name" value="WYL"/>
    <property type="match status" value="1"/>
</dbReference>
<evidence type="ECO:0000259" key="2">
    <source>
        <dbReference type="Pfam" id="PF13280"/>
    </source>
</evidence>
<feature type="domain" description="Helix-turn-helix type 11" evidence="1">
    <location>
        <begin position="11"/>
        <end position="59"/>
    </location>
</feature>
<dbReference type="InterPro" id="IPR013196">
    <property type="entry name" value="HTH_11"/>
</dbReference>
<dbReference type="EMBL" id="NPMS01000003">
    <property type="protein sequence ID" value="OZU89057.1"/>
    <property type="molecule type" value="Genomic_DNA"/>
</dbReference>
<dbReference type="InterPro" id="IPR028349">
    <property type="entry name" value="PafC-like"/>
</dbReference>